<evidence type="ECO:0000313" key="4">
    <source>
        <dbReference type="Proteomes" id="UP001295794"/>
    </source>
</evidence>
<evidence type="ECO:0000256" key="1">
    <source>
        <dbReference type="SAM" id="MobiDB-lite"/>
    </source>
</evidence>
<feature type="compositionally biased region" description="Polar residues" evidence="1">
    <location>
        <begin position="49"/>
        <end position="61"/>
    </location>
</feature>
<keyword evidence="2" id="KW-0472">Membrane</keyword>
<reference evidence="3" key="1">
    <citation type="submission" date="2023-11" db="EMBL/GenBank/DDBJ databases">
        <authorList>
            <person name="De Vega J J."/>
            <person name="De Vega J J."/>
        </authorList>
    </citation>
    <scope>NUCLEOTIDE SEQUENCE</scope>
</reference>
<protein>
    <submittedName>
        <fullName evidence="3">Uncharacterized protein</fullName>
    </submittedName>
</protein>
<proteinExistence type="predicted"/>
<evidence type="ECO:0000256" key="2">
    <source>
        <dbReference type="SAM" id="Phobius"/>
    </source>
</evidence>
<dbReference type="Proteomes" id="UP001295794">
    <property type="component" value="Unassembled WGS sequence"/>
</dbReference>
<feature type="non-terminal residue" evidence="3">
    <location>
        <position position="1"/>
    </location>
</feature>
<keyword evidence="2" id="KW-0812">Transmembrane</keyword>
<feature type="region of interest" description="Disordered" evidence="1">
    <location>
        <begin position="1"/>
        <end position="61"/>
    </location>
</feature>
<gene>
    <name evidence="3" type="ORF">MYCIT1_LOCUS18781</name>
</gene>
<evidence type="ECO:0000313" key="3">
    <source>
        <dbReference type="EMBL" id="CAK5272845.1"/>
    </source>
</evidence>
<keyword evidence="4" id="KW-1185">Reference proteome</keyword>
<keyword evidence="2" id="KW-1133">Transmembrane helix</keyword>
<sequence length="445" mass="48943">DDNGHRIKTRLQDDSGYGWNPKQAGMNSKRGTPTVPIRRRENTHGAPPGQTSRDSPATQTLSPSPFVTKQHVINGGVFASWYFLDVSKRVILLLRIPLSTLLFLWIVAFLCGLMSYTIRAMISPMCFVPGISSSSFCVPPVSVSLGQGLPEWANFPSLVNMQTAAIEQLLDESSSGSALALQIKKAEIATTDLVTLVGVSELKSRESLSNALRSFVDDARKAGQSLNKLNAKVAGAVDGITAVNDYALHSIQAAAAPSLLDRLVPWRKTNAGILLETFEDSMNYLSSILQRLVLEFEVNMQNLYSLEEQLSVLHEIVMREDVSLSAAKSELLGELWTILGGNRKKLRGYAHHLEILKGLGQYRIQALAHVISTLQTLTQMSEDIENLRERVAAPELTELRIPVHVHIKSIQSGIERIKEGRVKAKEKERTAVGQIFGRRSGTLDA</sequence>
<dbReference type="AlphaFoldDB" id="A0AAD2K0X9"/>
<organism evidence="3 4">
    <name type="scientific">Mycena citricolor</name>
    <dbReference type="NCBI Taxonomy" id="2018698"/>
    <lineage>
        <taxon>Eukaryota</taxon>
        <taxon>Fungi</taxon>
        <taxon>Dikarya</taxon>
        <taxon>Basidiomycota</taxon>
        <taxon>Agaricomycotina</taxon>
        <taxon>Agaricomycetes</taxon>
        <taxon>Agaricomycetidae</taxon>
        <taxon>Agaricales</taxon>
        <taxon>Marasmiineae</taxon>
        <taxon>Mycenaceae</taxon>
        <taxon>Mycena</taxon>
    </lineage>
</organism>
<name>A0AAD2K0X9_9AGAR</name>
<comment type="caution">
    <text evidence="3">The sequence shown here is derived from an EMBL/GenBank/DDBJ whole genome shotgun (WGS) entry which is preliminary data.</text>
</comment>
<accession>A0AAD2K0X9</accession>
<dbReference type="EMBL" id="CAVNYO010000187">
    <property type="protein sequence ID" value="CAK5272845.1"/>
    <property type="molecule type" value="Genomic_DNA"/>
</dbReference>
<feature type="transmembrane region" description="Helical" evidence="2">
    <location>
        <begin position="92"/>
        <end position="116"/>
    </location>
</feature>